<dbReference type="AlphaFoldDB" id="A0A8H3XA53"/>
<feature type="region of interest" description="Disordered" evidence="1">
    <location>
        <begin position="1"/>
        <end position="27"/>
    </location>
</feature>
<comment type="caution">
    <text evidence="2">The sequence shown here is derived from an EMBL/GenBank/DDBJ whole genome shotgun (WGS) entry which is preliminary data.</text>
</comment>
<dbReference type="Proteomes" id="UP000439903">
    <property type="component" value="Unassembled WGS sequence"/>
</dbReference>
<dbReference type="OrthoDB" id="2365692at2759"/>
<evidence type="ECO:0000313" key="3">
    <source>
        <dbReference type="Proteomes" id="UP000439903"/>
    </source>
</evidence>
<gene>
    <name evidence="2" type="ORF">F8M41_005388</name>
</gene>
<name>A0A8H3XA53_GIGMA</name>
<proteinExistence type="predicted"/>
<protein>
    <submittedName>
        <fullName evidence="2">Uncharacterized protein</fullName>
    </submittedName>
</protein>
<reference evidence="2 3" key="1">
    <citation type="journal article" date="2019" name="Environ. Microbiol.">
        <title>At the nexus of three kingdoms: the genome of the mycorrhizal fungus Gigaspora margarita provides insights into plant, endobacterial and fungal interactions.</title>
        <authorList>
            <person name="Venice F."/>
            <person name="Ghignone S."/>
            <person name="Salvioli di Fossalunga A."/>
            <person name="Amselem J."/>
            <person name="Novero M."/>
            <person name="Xianan X."/>
            <person name="Sedzielewska Toro K."/>
            <person name="Morin E."/>
            <person name="Lipzen A."/>
            <person name="Grigoriev I.V."/>
            <person name="Henrissat B."/>
            <person name="Martin F.M."/>
            <person name="Bonfante P."/>
        </authorList>
    </citation>
    <scope>NUCLEOTIDE SEQUENCE [LARGE SCALE GENOMIC DNA]</scope>
    <source>
        <strain evidence="2 3">BEG34</strain>
    </source>
</reference>
<evidence type="ECO:0000313" key="2">
    <source>
        <dbReference type="EMBL" id="KAF0431520.1"/>
    </source>
</evidence>
<feature type="compositionally biased region" description="Basic and acidic residues" evidence="1">
    <location>
        <begin position="1"/>
        <end position="24"/>
    </location>
</feature>
<keyword evidence="3" id="KW-1185">Reference proteome</keyword>
<accession>A0A8H3XA53</accession>
<organism evidence="2 3">
    <name type="scientific">Gigaspora margarita</name>
    <dbReference type="NCBI Taxonomy" id="4874"/>
    <lineage>
        <taxon>Eukaryota</taxon>
        <taxon>Fungi</taxon>
        <taxon>Fungi incertae sedis</taxon>
        <taxon>Mucoromycota</taxon>
        <taxon>Glomeromycotina</taxon>
        <taxon>Glomeromycetes</taxon>
        <taxon>Diversisporales</taxon>
        <taxon>Gigasporaceae</taxon>
        <taxon>Gigaspora</taxon>
    </lineage>
</organism>
<evidence type="ECO:0000256" key="1">
    <source>
        <dbReference type="SAM" id="MobiDB-lite"/>
    </source>
</evidence>
<sequence>MSTDENSKPNELHLSNDELHHSDENVDNNTWFPTGEMHCLSTKINKDSLLPKTMRTEILKNQTHNSEIKYEAPNMDKRIWKLMSPQAKEPDKLLAKVAYPLMAWEYNETALKDTRSLLFDSLSYTNEIRKQQLLKVISPNCAPPSDREEVFGKELGSIIEKENTTNKLFDKAADSHKRQQYQKNKF</sequence>
<dbReference type="EMBL" id="WTPW01001508">
    <property type="protein sequence ID" value="KAF0431520.1"/>
    <property type="molecule type" value="Genomic_DNA"/>
</dbReference>